<evidence type="ECO:0000259" key="3">
    <source>
        <dbReference type="Pfam" id="PF03781"/>
    </source>
</evidence>
<feature type="domain" description="Sulfatase-modifying factor enzyme-like" evidence="3">
    <location>
        <begin position="52"/>
        <end position="295"/>
    </location>
</feature>
<dbReference type="InterPro" id="IPR005532">
    <property type="entry name" value="SUMF_dom"/>
</dbReference>
<gene>
    <name evidence="4" type="ORF">SAMN05660918_1781</name>
</gene>
<dbReference type="SUPFAM" id="SSF56436">
    <property type="entry name" value="C-type lectin-like"/>
    <property type="match status" value="1"/>
</dbReference>
<feature type="transmembrane region" description="Helical" evidence="2">
    <location>
        <begin position="29"/>
        <end position="51"/>
    </location>
</feature>
<keyword evidence="2" id="KW-1133">Transmembrane helix</keyword>
<organism evidence="4 5">
    <name type="scientific">Flavobacterium terrigena</name>
    <dbReference type="NCBI Taxonomy" id="402734"/>
    <lineage>
        <taxon>Bacteria</taxon>
        <taxon>Pseudomonadati</taxon>
        <taxon>Bacteroidota</taxon>
        <taxon>Flavobacteriia</taxon>
        <taxon>Flavobacteriales</taxon>
        <taxon>Flavobacteriaceae</taxon>
        <taxon>Flavobacterium</taxon>
    </lineage>
</organism>
<name>A0A1H6U5H0_9FLAO</name>
<keyword evidence="5" id="KW-1185">Reference proteome</keyword>
<keyword evidence="2" id="KW-0472">Membrane</keyword>
<evidence type="ECO:0000313" key="5">
    <source>
        <dbReference type="Proteomes" id="UP000199702"/>
    </source>
</evidence>
<protein>
    <submittedName>
        <fullName evidence="4">Formylglycine-generating enzyme, required for sulfatase activity, contains SUMF1/FGE domain</fullName>
    </submittedName>
</protein>
<dbReference type="AlphaFoldDB" id="A0A1H6U5H0"/>
<evidence type="ECO:0000313" key="4">
    <source>
        <dbReference type="EMBL" id="SEI87553.1"/>
    </source>
</evidence>
<dbReference type="STRING" id="402734.SAMN05660918_1781"/>
<dbReference type="Pfam" id="PF03781">
    <property type="entry name" value="FGE-sulfatase"/>
    <property type="match status" value="1"/>
</dbReference>
<dbReference type="GO" id="GO:0120147">
    <property type="term" value="F:formylglycine-generating oxidase activity"/>
    <property type="evidence" value="ECO:0007669"/>
    <property type="project" value="TreeGrafter"/>
</dbReference>
<dbReference type="PANTHER" id="PTHR23150">
    <property type="entry name" value="SULFATASE MODIFYING FACTOR 1, 2"/>
    <property type="match status" value="1"/>
</dbReference>
<dbReference type="PANTHER" id="PTHR23150:SF19">
    <property type="entry name" value="FORMYLGLYCINE-GENERATING ENZYME"/>
    <property type="match status" value="1"/>
</dbReference>
<sequence length="299" mass="34357">MLFYLCLILYLYQKNDPNLTFNLKNMKNITISLTAILLISITLLSFTTLPFSMVKVEGGNFFMGSDDLDGTAEVDEQKKHEVTLNSFEISKFEVTVWEWKQFVKAKKLKMPKAPKWGWKDKLPMNNITWEEAISYCNWLSKKEGLTPVYTMNGPFYACNFAANGYRLPTEAEWEYAAKGGKLTKGYKYSGSNTLDEIAWHKGNSNGTPHVVGSKLQNELGLYDMTGNVWEWCWDWYNKDYYKIENGKNPKGPESGEKKCVRGGSWDSQPNYARPANRISTAPEKTHEFYGFRLVKTVVQ</sequence>
<keyword evidence="2" id="KW-0812">Transmembrane</keyword>
<dbReference type="Gene3D" id="3.90.1580.10">
    <property type="entry name" value="paralog of FGE (formylglycine-generating enzyme)"/>
    <property type="match status" value="1"/>
</dbReference>
<evidence type="ECO:0000256" key="2">
    <source>
        <dbReference type="SAM" id="Phobius"/>
    </source>
</evidence>
<dbReference type="Proteomes" id="UP000199702">
    <property type="component" value="Unassembled WGS sequence"/>
</dbReference>
<reference evidence="5" key="1">
    <citation type="submission" date="2016-10" db="EMBL/GenBank/DDBJ databases">
        <authorList>
            <person name="Varghese N."/>
            <person name="Submissions S."/>
        </authorList>
    </citation>
    <scope>NUCLEOTIDE SEQUENCE [LARGE SCALE GENOMIC DNA]</scope>
    <source>
        <strain evidence="5">DSM 17934</strain>
    </source>
</reference>
<dbReference type="InterPro" id="IPR016187">
    <property type="entry name" value="CTDL_fold"/>
</dbReference>
<dbReference type="EMBL" id="FNYA01000004">
    <property type="protein sequence ID" value="SEI87553.1"/>
    <property type="molecule type" value="Genomic_DNA"/>
</dbReference>
<dbReference type="InterPro" id="IPR042095">
    <property type="entry name" value="SUMF_sf"/>
</dbReference>
<proteinExistence type="predicted"/>
<dbReference type="InterPro" id="IPR051043">
    <property type="entry name" value="Sulfatase_Mod_Factor_Kinase"/>
</dbReference>
<feature type="region of interest" description="Disordered" evidence="1">
    <location>
        <begin position="246"/>
        <end position="275"/>
    </location>
</feature>
<accession>A0A1H6U5H0</accession>
<evidence type="ECO:0000256" key="1">
    <source>
        <dbReference type="SAM" id="MobiDB-lite"/>
    </source>
</evidence>